<dbReference type="Pfam" id="PF12833">
    <property type="entry name" value="HTH_18"/>
    <property type="match status" value="1"/>
</dbReference>
<dbReference type="PROSITE" id="PS01124">
    <property type="entry name" value="HTH_ARAC_FAMILY_2"/>
    <property type="match status" value="1"/>
</dbReference>
<dbReference type="SMART" id="SM00342">
    <property type="entry name" value="HTH_ARAC"/>
    <property type="match status" value="1"/>
</dbReference>
<keyword evidence="2" id="KW-0238">DNA-binding</keyword>
<reference evidence="5 6" key="1">
    <citation type="submission" date="2015-09" db="EMBL/GenBank/DDBJ databases">
        <authorList>
            <consortium name="Pathogen Informatics"/>
        </authorList>
    </citation>
    <scope>NUCLEOTIDE SEQUENCE [LARGE SCALE GENOMIC DNA]</scope>
    <source>
        <strain evidence="5 6">2789STDY5608850</strain>
    </source>
</reference>
<dbReference type="GO" id="GO:0003700">
    <property type="term" value="F:DNA-binding transcription factor activity"/>
    <property type="evidence" value="ECO:0007669"/>
    <property type="project" value="InterPro"/>
</dbReference>
<sequence length="312" mass="35533">MHDNSLNFTFPLEYVSFQVSMVSTGRMVQSIPAHAHGRGCYEIHYIRHGSGTVVIDGVPRRVGQNTLYTTGPSILHEQIPDPSDPMVESCIYLRVFPDFEKTECGSSHACRRKDPKRASFLTPFLEQAFWMGQDTQQVLPLFDTIFQELEQKKPGYRPFLSALFQQLIVCIARNYLEPEAYHPVPENGFEDASGDSSLSLIVEEAFLNEYRTITLERLARRIHLSPRQTERLIRQYYNSTFLKKRTEARIGAASVLLKTTELPVGEIAEMTGYSSSEHFSYAFKTHTGMSAREFRRKSSSEAGPRSLSENVF</sequence>
<evidence type="ECO:0000256" key="2">
    <source>
        <dbReference type="ARBA" id="ARBA00023125"/>
    </source>
</evidence>
<dbReference type="CDD" id="cd00043">
    <property type="entry name" value="CYCLIN_SF"/>
    <property type="match status" value="1"/>
</dbReference>
<proteinExistence type="predicted"/>
<dbReference type="AlphaFoldDB" id="A0A173YKG9"/>
<dbReference type="Proteomes" id="UP000095651">
    <property type="component" value="Unassembled WGS sequence"/>
</dbReference>
<dbReference type="SUPFAM" id="SSF51215">
    <property type="entry name" value="Regulatory protein AraC"/>
    <property type="match status" value="1"/>
</dbReference>
<dbReference type="InterPro" id="IPR009057">
    <property type="entry name" value="Homeodomain-like_sf"/>
</dbReference>
<gene>
    <name evidence="5" type="primary">araC_2</name>
    <name evidence="5" type="ORF">ERS852407_00766</name>
</gene>
<evidence type="ECO:0000259" key="4">
    <source>
        <dbReference type="PROSITE" id="PS01124"/>
    </source>
</evidence>
<dbReference type="Gene3D" id="2.60.120.10">
    <property type="entry name" value="Jelly Rolls"/>
    <property type="match status" value="1"/>
</dbReference>
<dbReference type="InterPro" id="IPR037923">
    <property type="entry name" value="HTH-like"/>
</dbReference>
<protein>
    <submittedName>
        <fullName evidence="5">Putative alfa-amylase</fullName>
    </submittedName>
</protein>
<evidence type="ECO:0000313" key="6">
    <source>
        <dbReference type="Proteomes" id="UP000095651"/>
    </source>
</evidence>
<dbReference type="PANTHER" id="PTHR43280">
    <property type="entry name" value="ARAC-FAMILY TRANSCRIPTIONAL REGULATOR"/>
    <property type="match status" value="1"/>
</dbReference>
<dbReference type="EMBL" id="CYZE01000001">
    <property type="protein sequence ID" value="CUN63515.1"/>
    <property type="molecule type" value="Genomic_DNA"/>
</dbReference>
<dbReference type="InterPro" id="IPR018062">
    <property type="entry name" value="HTH_AraC-typ_CS"/>
</dbReference>
<feature type="domain" description="HTH araC/xylS-type" evidence="4">
    <location>
        <begin position="196"/>
        <end position="297"/>
    </location>
</feature>
<evidence type="ECO:0000313" key="5">
    <source>
        <dbReference type="EMBL" id="CUN63515.1"/>
    </source>
</evidence>
<evidence type="ECO:0000256" key="3">
    <source>
        <dbReference type="ARBA" id="ARBA00023163"/>
    </source>
</evidence>
<dbReference type="Pfam" id="PF02311">
    <property type="entry name" value="AraC_binding"/>
    <property type="match status" value="1"/>
</dbReference>
<keyword evidence="3" id="KW-0804">Transcription</keyword>
<dbReference type="InterPro" id="IPR014710">
    <property type="entry name" value="RmlC-like_jellyroll"/>
</dbReference>
<dbReference type="PROSITE" id="PS00041">
    <property type="entry name" value="HTH_ARAC_FAMILY_1"/>
    <property type="match status" value="1"/>
</dbReference>
<dbReference type="RefSeq" id="WP_055653051.1">
    <property type="nucleotide sequence ID" value="NZ_CABIXC010000001.1"/>
</dbReference>
<dbReference type="PANTHER" id="PTHR43280:SF2">
    <property type="entry name" value="HTH-TYPE TRANSCRIPTIONAL REGULATOR EXSA"/>
    <property type="match status" value="1"/>
</dbReference>
<dbReference type="Gene3D" id="1.10.10.60">
    <property type="entry name" value="Homeodomain-like"/>
    <property type="match status" value="1"/>
</dbReference>
<name>A0A173YKG9_9FIRM</name>
<dbReference type="SUPFAM" id="SSF46689">
    <property type="entry name" value="Homeodomain-like"/>
    <property type="match status" value="1"/>
</dbReference>
<organism evidence="5 6">
    <name type="scientific">Hungatella hathewayi</name>
    <dbReference type="NCBI Taxonomy" id="154046"/>
    <lineage>
        <taxon>Bacteria</taxon>
        <taxon>Bacillati</taxon>
        <taxon>Bacillota</taxon>
        <taxon>Clostridia</taxon>
        <taxon>Lachnospirales</taxon>
        <taxon>Lachnospiraceae</taxon>
        <taxon>Hungatella</taxon>
    </lineage>
</organism>
<evidence type="ECO:0000256" key="1">
    <source>
        <dbReference type="ARBA" id="ARBA00023015"/>
    </source>
</evidence>
<dbReference type="InterPro" id="IPR018060">
    <property type="entry name" value="HTH_AraC"/>
</dbReference>
<keyword evidence="1" id="KW-0805">Transcription regulation</keyword>
<dbReference type="GO" id="GO:0043565">
    <property type="term" value="F:sequence-specific DNA binding"/>
    <property type="evidence" value="ECO:0007669"/>
    <property type="project" value="InterPro"/>
</dbReference>
<accession>A0A173YKG9</accession>
<dbReference type="InterPro" id="IPR003313">
    <property type="entry name" value="AraC-bd"/>
</dbReference>